<reference evidence="7" key="1">
    <citation type="submission" date="2022-12" db="EMBL/GenBank/DDBJ databases">
        <authorList>
            <person name="Petersen C."/>
        </authorList>
    </citation>
    <scope>NUCLEOTIDE SEQUENCE</scope>
    <source>
        <strain evidence="7">IBT 15544</strain>
    </source>
</reference>
<dbReference type="AlphaFoldDB" id="A0A9W9JE31"/>
<dbReference type="PANTHER" id="PTHR45646:SF11">
    <property type="entry name" value="SERINE_THREONINE-PROTEIN KINASE DOA"/>
    <property type="match status" value="1"/>
</dbReference>
<evidence type="ECO:0000256" key="2">
    <source>
        <dbReference type="ARBA" id="ARBA00022679"/>
    </source>
</evidence>
<dbReference type="PANTHER" id="PTHR45646">
    <property type="entry name" value="SERINE/THREONINE-PROTEIN KINASE DOA-RELATED"/>
    <property type="match status" value="1"/>
</dbReference>
<keyword evidence="8" id="KW-1185">Reference proteome</keyword>
<evidence type="ECO:0000256" key="4">
    <source>
        <dbReference type="ARBA" id="ARBA00022777"/>
    </source>
</evidence>
<reference evidence="7" key="2">
    <citation type="journal article" date="2023" name="IMA Fungus">
        <title>Comparative genomic study of the Penicillium genus elucidates a diverse pangenome and 15 lateral gene transfer events.</title>
        <authorList>
            <person name="Petersen C."/>
            <person name="Sorensen T."/>
            <person name="Nielsen M.R."/>
            <person name="Sondergaard T.E."/>
            <person name="Sorensen J.L."/>
            <person name="Fitzpatrick D.A."/>
            <person name="Frisvad J.C."/>
            <person name="Nielsen K.L."/>
        </authorList>
    </citation>
    <scope>NUCLEOTIDE SEQUENCE</scope>
    <source>
        <strain evidence="7">IBT 15544</strain>
    </source>
</reference>
<evidence type="ECO:0000256" key="3">
    <source>
        <dbReference type="ARBA" id="ARBA00022741"/>
    </source>
</evidence>
<dbReference type="Pfam" id="PF00069">
    <property type="entry name" value="Pkinase"/>
    <property type="match status" value="2"/>
</dbReference>
<organism evidence="7 8">
    <name type="scientific">Penicillium cinerascens</name>
    <dbReference type="NCBI Taxonomy" id="70096"/>
    <lineage>
        <taxon>Eukaryota</taxon>
        <taxon>Fungi</taxon>
        <taxon>Dikarya</taxon>
        <taxon>Ascomycota</taxon>
        <taxon>Pezizomycotina</taxon>
        <taxon>Eurotiomycetes</taxon>
        <taxon>Eurotiomycetidae</taxon>
        <taxon>Eurotiales</taxon>
        <taxon>Aspergillaceae</taxon>
        <taxon>Penicillium</taxon>
    </lineage>
</organism>
<name>A0A9W9JE31_9EURO</name>
<dbReference type="Gene3D" id="1.10.510.10">
    <property type="entry name" value="Transferase(Phosphotransferase) domain 1"/>
    <property type="match status" value="1"/>
</dbReference>
<accession>A0A9W9JE31</accession>
<gene>
    <name evidence="7" type="ORF">N7498_008737</name>
</gene>
<dbReference type="SUPFAM" id="SSF56112">
    <property type="entry name" value="Protein kinase-like (PK-like)"/>
    <property type="match status" value="1"/>
</dbReference>
<dbReference type="GO" id="GO:0043484">
    <property type="term" value="P:regulation of RNA splicing"/>
    <property type="evidence" value="ECO:0007669"/>
    <property type="project" value="TreeGrafter"/>
</dbReference>
<keyword evidence="5" id="KW-0067">ATP-binding</keyword>
<evidence type="ECO:0000256" key="1">
    <source>
        <dbReference type="ARBA" id="ARBA00022527"/>
    </source>
</evidence>
<dbReference type="InterPro" id="IPR051175">
    <property type="entry name" value="CLK_kinases"/>
</dbReference>
<dbReference type="InterPro" id="IPR008271">
    <property type="entry name" value="Ser/Thr_kinase_AS"/>
</dbReference>
<dbReference type="InterPro" id="IPR011009">
    <property type="entry name" value="Kinase-like_dom_sf"/>
</dbReference>
<dbReference type="PROSITE" id="PS50011">
    <property type="entry name" value="PROTEIN_KINASE_DOM"/>
    <property type="match status" value="1"/>
</dbReference>
<keyword evidence="1" id="KW-0723">Serine/threonine-protein kinase</keyword>
<dbReference type="GO" id="GO:0005524">
    <property type="term" value="F:ATP binding"/>
    <property type="evidence" value="ECO:0007669"/>
    <property type="project" value="UniProtKB-KW"/>
</dbReference>
<dbReference type="InterPro" id="IPR000719">
    <property type="entry name" value="Prot_kinase_dom"/>
</dbReference>
<dbReference type="EMBL" id="JAPQKR010000015">
    <property type="protein sequence ID" value="KAJ5195299.1"/>
    <property type="molecule type" value="Genomic_DNA"/>
</dbReference>
<dbReference type="CDD" id="cd05118">
    <property type="entry name" value="STKc_CMGC"/>
    <property type="match status" value="1"/>
</dbReference>
<dbReference type="Proteomes" id="UP001150904">
    <property type="component" value="Unassembled WGS sequence"/>
</dbReference>
<sequence length="415" mass="48006">MTPRFSAFRSAIRIASRPFQATSKRSFVRLPVEGPIDEETLPHYDTEHFYPVHIGDLFNDRYRVTGKLGYGAYSTSWLCRDLRLRSQKYVVLKVSTSLPKFPTAIDREFKIYEHLGKIKSEHPGQSLIRELYDSFELRDQAGNHRCLVLQPMHMTLLEMMRLNPRPFDLPLLKMTLRRLLLALDFLHTEANIVHTDLKTDNLMLSLEDDTMLVDFTDEEIKQPSPRKKIDVTRTIYQSRQFRRPFGGEGFGLPILCDFGEARVGKTHESGPFVQPSIYRAPEIIFEMAWGSPVDIWNLGALIWDLFEGQHLFGDIFDQNGNHDPFKHLALMVALVGPPPADFVQRSETTGQCFDYNGNWIAHEDAVVPPASLEVLEERLCGSEKESFLHFLRSMLKWMPEERRSARQLLEDPWLL</sequence>
<dbReference type="PROSITE" id="PS00108">
    <property type="entry name" value="PROTEIN_KINASE_ST"/>
    <property type="match status" value="1"/>
</dbReference>
<proteinExistence type="predicted"/>
<dbReference type="Gene3D" id="3.30.200.20">
    <property type="entry name" value="Phosphorylase Kinase, domain 1"/>
    <property type="match status" value="1"/>
</dbReference>
<keyword evidence="4" id="KW-0418">Kinase</keyword>
<comment type="caution">
    <text evidence="7">The sequence shown here is derived from an EMBL/GenBank/DDBJ whole genome shotgun (WGS) entry which is preliminary data.</text>
</comment>
<dbReference type="GO" id="GO:0005634">
    <property type="term" value="C:nucleus"/>
    <property type="evidence" value="ECO:0007669"/>
    <property type="project" value="TreeGrafter"/>
</dbReference>
<protein>
    <recommendedName>
        <fullName evidence="6">Protein kinase domain-containing protein</fullName>
    </recommendedName>
</protein>
<evidence type="ECO:0000313" key="7">
    <source>
        <dbReference type="EMBL" id="KAJ5195299.1"/>
    </source>
</evidence>
<dbReference type="SMART" id="SM00220">
    <property type="entry name" value="S_TKc"/>
    <property type="match status" value="1"/>
</dbReference>
<evidence type="ECO:0000313" key="8">
    <source>
        <dbReference type="Proteomes" id="UP001150904"/>
    </source>
</evidence>
<dbReference type="OrthoDB" id="5979581at2759"/>
<evidence type="ECO:0000259" key="6">
    <source>
        <dbReference type="PROSITE" id="PS50011"/>
    </source>
</evidence>
<dbReference type="GO" id="GO:0004674">
    <property type="term" value="F:protein serine/threonine kinase activity"/>
    <property type="evidence" value="ECO:0007669"/>
    <property type="project" value="UniProtKB-KW"/>
</dbReference>
<keyword evidence="3" id="KW-0547">Nucleotide-binding</keyword>
<dbReference type="RefSeq" id="XP_058305787.1">
    <property type="nucleotide sequence ID" value="XM_058455799.1"/>
</dbReference>
<evidence type="ECO:0000256" key="5">
    <source>
        <dbReference type="ARBA" id="ARBA00022840"/>
    </source>
</evidence>
<keyword evidence="2" id="KW-0808">Transferase</keyword>
<dbReference type="GeneID" id="83183100"/>
<feature type="domain" description="Protein kinase" evidence="6">
    <location>
        <begin position="62"/>
        <end position="414"/>
    </location>
</feature>